<evidence type="ECO:0000313" key="1">
    <source>
        <dbReference type="EMBL" id="MBE1506405.1"/>
    </source>
</evidence>
<keyword evidence="1" id="KW-0808">Transferase</keyword>
<dbReference type="RefSeq" id="WP_192730110.1">
    <property type="nucleotide sequence ID" value="NZ_BAAAVL010000013.1"/>
</dbReference>
<proteinExistence type="predicted"/>
<dbReference type="PANTHER" id="PTHR37807">
    <property type="entry name" value="OS07G0160300 PROTEIN"/>
    <property type="match status" value="1"/>
</dbReference>
<organism evidence="1 2">
    <name type="scientific">Rhizobium viscosum</name>
    <name type="common">Arthrobacter viscosus</name>
    <dbReference type="NCBI Taxonomy" id="1673"/>
    <lineage>
        <taxon>Bacteria</taxon>
        <taxon>Pseudomonadati</taxon>
        <taxon>Pseudomonadota</taxon>
        <taxon>Alphaproteobacteria</taxon>
        <taxon>Hyphomicrobiales</taxon>
        <taxon>Rhizobiaceae</taxon>
        <taxon>Rhizobium/Agrobacterium group</taxon>
        <taxon>Rhizobium</taxon>
    </lineage>
</organism>
<name>A0ABR9IT79_RHIVS</name>
<accession>A0ABR9IT79</accession>
<gene>
    <name evidence="1" type="ORF">H4W29_003586</name>
</gene>
<protein>
    <submittedName>
        <fullName evidence="1">Kinase</fullName>
    </submittedName>
</protein>
<dbReference type="Gene3D" id="3.40.50.300">
    <property type="entry name" value="P-loop containing nucleotide triphosphate hydrolases"/>
    <property type="match status" value="1"/>
</dbReference>
<reference evidence="1 2" key="1">
    <citation type="submission" date="2020-10" db="EMBL/GenBank/DDBJ databases">
        <title>Sequencing the genomes of 1000 actinobacteria strains.</title>
        <authorList>
            <person name="Klenk H.-P."/>
        </authorList>
    </citation>
    <scope>NUCLEOTIDE SEQUENCE [LARGE SCALE GENOMIC DNA]</scope>
    <source>
        <strain evidence="1 2">DSM 7307</strain>
    </source>
</reference>
<dbReference type="Proteomes" id="UP000620262">
    <property type="component" value="Unassembled WGS sequence"/>
</dbReference>
<dbReference type="PANTHER" id="PTHR37807:SF3">
    <property type="entry name" value="OS07G0160300 PROTEIN"/>
    <property type="match status" value="1"/>
</dbReference>
<dbReference type="SUPFAM" id="SSF52540">
    <property type="entry name" value="P-loop containing nucleoside triphosphate hydrolases"/>
    <property type="match status" value="1"/>
</dbReference>
<comment type="caution">
    <text evidence="1">The sequence shown here is derived from an EMBL/GenBank/DDBJ whole genome shotgun (WGS) entry which is preliminary data.</text>
</comment>
<keyword evidence="2" id="KW-1185">Reference proteome</keyword>
<keyword evidence="1" id="KW-0418">Kinase</keyword>
<dbReference type="InterPro" id="IPR027417">
    <property type="entry name" value="P-loop_NTPase"/>
</dbReference>
<dbReference type="EMBL" id="JADBEC010000001">
    <property type="protein sequence ID" value="MBE1506405.1"/>
    <property type="molecule type" value="Genomic_DNA"/>
</dbReference>
<evidence type="ECO:0000313" key="2">
    <source>
        <dbReference type="Proteomes" id="UP000620262"/>
    </source>
</evidence>
<dbReference type="GO" id="GO:0016301">
    <property type="term" value="F:kinase activity"/>
    <property type="evidence" value="ECO:0007669"/>
    <property type="project" value="UniProtKB-KW"/>
</dbReference>
<dbReference type="Pfam" id="PF13671">
    <property type="entry name" value="AAA_33"/>
    <property type="match status" value="1"/>
</dbReference>
<sequence>MLIIFGGLPGSGKTTIVRALAKRLGAVHLRIDTIEQSVRDSGMLRSEVGPAGYLVGYALAEDNLTLGNTVVADSVNSLTITRDAWLSVAARAGARAVEIEIVCSDKVEHRRRVETRASDIPGLINPSWEKVVTRDYDDWGQRPIVIDSAVLNVDQAVAELISELGPAQIGDRIFDARL</sequence>